<protein>
    <recommendedName>
        <fullName evidence="2">Serine aminopeptidase S33 domain-containing protein</fullName>
    </recommendedName>
</protein>
<gene>
    <name evidence="3" type="ORF">TDUB1175_LOCUS11713</name>
</gene>
<dbReference type="AlphaFoldDB" id="A0A7R9W4F7"/>
<feature type="signal peptide" evidence="1">
    <location>
        <begin position="1"/>
        <end position="20"/>
    </location>
</feature>
<reference evidence="3" key="1">
    <citation type="submission" date="2021-01" db="EMBL/GenBank/DDBJ databases">
        <authorList>
            <person name="Corre E."/>
            <person name="Pelletier E."/>
            <person name="Niang G."/>
            <person name="Scheremetjew M."/>
            <person name="Finn R."/>
            <person name="Kale V."/>
            <person name="Holt S."/>
            <person name="Cochrane G."/>
            <person name="Meng A."/>
            <person name="Brown T."/>
            <person name="Cohen L."/>
        </authorList>
    </citation>
    <scope>NUCLEOTIDE SEQUENCE</scope>
    <source>
        <strain evidence="3">CCMP147</strain>
    </source>
</reference>
<dbReference type="CDD" id="cd00030">
    <property type="entry name" value="C2"/>
    <property type="match status" value="1"/>
</dbReference>
<dbReference type="SUPFAM" id="SSF49562">
    <property type="entry name" value="C2 domain (Calcium/lipid-binding domain, CaLB)"/>
    <property type="match status" value="1"/>
</dbReference>
<evidence type="ECO:0000259" key="2">
    <source>
        <dbReference type="Pfam" id="PF12146"/>
    </source>
</evidence>
<feature type="domain" description="Serine aminopeptidase S33" evidence="2">
    <location>
        <begin position="321"/>
        <end position="533"/>
    </location>
</feature>
<accession>A0A7R9W4F7</accession>
<dbReference type="EMBL" id="HBED01023561">
    <property type="protein sequence ID" value="CAD8312924.1"/>
    <property type="molecule type" value="Transcribed_RNA"/>
</dbReference>
<dbReference type="SUPFAM" id="SSF53474">
    <property type="entry name" value="alpha/beta-Hydrolases"/>
    <property type="match status" value="1"/>
</dbReference>
<organism evidence="3">
    <name type="scientific">Pseudictyota dubia</name>
    <dbReference type="NCBI Taxonomy" id="2749911"/>
    <lineage>
        <taxon>Eukaryota</taxon>
        <taxon>Sar</taxon>
        <taxon>Stramenopiles</taxon>
        <taxon>Ochrophyta</taxon>
        <taxon>Bacillariophyta</taxon>
        <taxon>Mediophyceae</taxon>
        <taxon>Biddulphiophycidae</taxon>
        <taxon>Eupodiscales</taxon>
        <taxon>Odontellaceae</taxon>
        <taxon>Pseudictyota</taxon>
    </lineage>
</organism>
<dbReference type="InterPro" id="IPR035892">
    <property type="entry name" value="C2_domain_sf"/>
</dbReference>
<keyword evidence="1" id="KW-0732">Signal</keyword>
<dbReference type="Gene3D" id="3.40.50.1820">
    <property type="entry name" value="alpha/beta hydrolase"/>
    <property type="match status" value="1"/>
</dbReference>
<evidence type="ECO:0000313" key="3">
    <source>
        <dbReference type="EMBL" id="CAD8312924.1"/>
    </source>
</evidence>
<evidence type="ECO:0000256" key="1">
    <source>
        <dbReference type="SAM" id="SignalP"/>
    </source>
</evidence>
<dbReference type="Pfam" id="PF12146">
    <property type="entry name" value="Hydrolase_4"/>
    <property type="match status" value="1"/>
</dbReference>
<proteinExistence type="predicted"/>
<dbReference type="InterPro" id="IPR022742">
    <property type="entry name" value="Hydrolase_4"/>
</dbReference>
<feature type="chain" id="PRO_5031057738" description="Serine aminopeptidase S33 domain-containing protein" evidence="1">
    <location>
        <begin position="21"/>
        <end position="601"/>
    </location>
</feature>
<name>A0A7R9W4F7_9STRA</name>
<dbReference type="InterPro" id="IPR029058">
    <property type="entry name" value="AB_hydrolase_fold"/>
</dbReference>
<sequence length="601" mass="67826">MTFRAIASFLLGTLLRCAQSDAQATSLSSGEPVYGPVPASERPARIDEIPLYRDFYDEHQLYRRAHVLVEGITRKAYTDWWWRMNSPEAYVVAETVGADTGSTEYFKVGTHQFETVDANNNDGELLFSWNKKDLLIYKIEGTEAIKLTVKDEDPFNNDDLLMEVTIPINELPQPGDGYVQFIRKSETKPEYSVMTEAEILFKVKVTEGSDRVSTKSDLIDSMIDINGTIDYGENVLELSGGDRALLQSWRHTGGQRVDGAVLWLLGRNDCYMHPHVLKDLFLVNNELDDDEGPRFDVYVLNWRENGLARHRGWVTDAWMTTHNKYGDFDVYLEEVGMSLQLMKELGQYNQTLGYAHSTGVTILLNWIIKNGDDDFNAFLFNGPFLDWGHVGGDLKEFALEHLTNFLVRINIWSNEEVIDGKETPDVYKGDPIEYLGREVVPSAFSGRYFSQYYFEWSMRILYSGTLTAGFARGATNAFGVIEDAAPVTSKPTLVLASLSDDVVDAEEMEELSASMISRDRTFVGLPYSSHDVFLSGDEDDTREAIAVAREWIKGGYYLDEQTQLPGAATRNFSSANRLHNVKRGYAAGFALSIFLLMTFLA</sequence>